<evidence type="ECO:0000313" key="2">
    <source>
        <dbReference type="EMBL" id="OQE23074.1"/>
    </source>
</evidence>
<gene>
    <name evidence="2" type="ORF">PENSTE_c009G06535</name>
</gene>
<dbReference type="Pfam" id="PF00155">
    <property type="entry name" value="Aminotran_1_2"/>
    <property type="match status" value="1"/>
</dbReference>
<proteinExistence type="predicted"/>
<dbReference type="Proteomes" id="UP000191285">
    <property type="component" value="Unassembled WGS sequence"/>
</dbReference>
<comment type="caution">
    <text evidence="2">The sequence shown here is derived from an EMBL/GenBank/DDBJ whole genome shotgun (WGS) entry which is preliminary data.</text>
</comment>
<dbReference type="OrthoDB" id="7042322at2759"/>
<dbReference type="Gene3D" id="3.40.640.10">
    <property type="entry name" value="Type I PLP-dependent aspartate aminotransferase-like (Major domain)"/>
    <property type="match status" value="1"/>
</dbReference>
<evidence type="ECO:0000259" key="1">
    <source>
        <dbReference type="Pfam" id="PF00155"/>
    </source>
</evidence>
<dbReference type="SUPFAM" id="SSF53383">
    <property type="entry name" value="PLP-dependent transferases"/>
    <property type="match status" value="1"/>
</dbReference>
<evidence type="ECO:0000313" key="3">
    <source>
        <dbReference type="Proteomes" id="UP000191285"/>
    </source>
</evidence>
<dbReference type="EMBL" id="MLKD01000009">
    <property type="protein sequence ID" value="OQE23074.1"/>
    <property type="molecule type" value="Genomic_DNA"/>
</dbReference>
<dbReference type="FunFam" id="3.40.640.10:FF:000080">
    <property type="entry name" value="Aminotransferase, putative"/>
    <property type="match status" value="1"/>
</dbReference>
<dbReference type="InterPro" id="IPR004839">
    <property type="entry name" value="Aminotransferase_I/II_large"/>
</dbReference>
<feature type="domain" description="Aminotransferase class I/classII large" evidence="1">
    <location>
        <begin position="26"/>
        <end position="414"/>
    </location>
</feature>
<reference evidence="3" key="1">
    <citation type="journal article" date="2017" name="Nat. Microbiol.">
        <title>Global analysis of biosynthetic gene clusters reveals vast potential of secondary metabolite production in Penicillium species.</title>
        <authorList>
            <person name="Nielsen J.C."/>
            <person name="Grijseels S."/>
            <person name="Prigent S."/>
            <person name="Ji B."/>
            <person name="Dainat J."/>
            <person name="Nielsen K.F."/>
            <person name="Frisvad J.C."/>
            <person name="Workman M."/>
            <person name="Nielsen J."/>
        </authorList>
    </citation>
    <scope>NUCLEOTIDE SEQUENCE [LARGE SCALE GENOMIC DNA]</scope>
    <source>
        <strain evidence="3">IBT 24891</strain>
    </source>
</reference>
<dbReference type="PANTHER" id="PTHR42858:SF1">
    <property type="entry name" value="LD15494P"/>
    <property type="match status" value="1"/>
</dbReference>
<name>A0A1V6TAL8_9EURO</name>
<dbReference type="GO" id="GO:0047536">
    <property type="term" value="F:2-aminoadipate transaminase activity"/>
    <property type="evidence" value="ECO:0007669"/>
    <property type="project" value="TreeGrafter"/>
</dbReference>
<accession>A0A1V6TAL8</accession>
<organism evidence="2 3">
    <name type="scientific">Penicillium steckii</name>
    <dbReference type="NCBI Taxonomy" id="303698"/>
    <lineage>
        <taxon>Eukaryota</taxon>
        <taxon>Fungi</taxon>
        <taxon>Dikarya</taxon>
        <taxon>Ascomycota</taxon>
        <taxon>Pezizomycotina</taxon>
        <taxon>Eurotiomycetes</taxon>
        <taxon>Eurotiomycetidae</taxon>
        <taxon>Eurotiales</taxon>
        <taxon>Aspergillaceae</taxon>
        <taxon>Penicillium</taxon>
    </lineage>
</organism>
<dbReference type="InterPro" id="IPR015422">
    <property type="entry name" value="PyrdxlP-dep_Trfase_small"/>
</dbReference>
<dbReference type="AlphaFoldDB" id="A0A1V6TAL8"/>
<dbReference type="InterPro" id="IPR015424">
    <property type="entry name" value="PyrdxlP-dep_Trfase"/>
</dbReference>
<dbReference type="Gene3D" id="3.90.1150.10">
    <property type="entry name" value="Aspartate Aminotransferase, domain 1"/>
    <property type="match status" value="1"/>
</dbReference>
<keyword evidence="3" id="KW-1185">Reference proteome</keyword>
<protein>
    <recommendedName>
        <fullName evidence="1">Aminotransferase class I/classII large domain-containing protein</fullName>
    </recommendedName>
</protein>
<dbReference type="PANTHER" id="PTHR42858">
    <property type="entry name" value="AMINOTRANSFERASE"/>
    <property type="match status" value="1"/>
</dbReference>
<dbReference type="CDD" id="cd00609">
    <property type="entry name" value="AAT_like"/>
    <property type="match status" value="1"/>
</dbReference>
<dbReference type="GO" id="GO:0030170">
    <property type="term" value="F:pyridoxal phosphate binding"/>
    <property type="evidence" value="ECO:0007669"/>
    <property type="project" value="InterPro"/>
</dbReference>
<sequence length="439" mass="48616">MHPLDPIDLFQGRPAPALLPTEHLKDAAIKALSDKTIFGPGLGYGPDEGYAPLRQNIATWLSDFYQTSQPHNADRICITGGASQNLATILQVFTDPLQTQMIWMVEPCYHLVFRTFEDAGFSGRMRGIPEDEEGMDSNALEKALELFVEQNASDCNVFKTRLQAIKPPKHWRKIYRHIIYCVPSFSNPSGTTMTVSRRESLIRVARKFDALIICDDVYDFLSWNRDGTSSSSTPLPRLLDIDHTLDGGPLNDFGNVVSNGTFSKLIGPGCRVGWAEGTEKFAYGLSQAGQTISGGAPSQLMSTFVNELLESKILQEHCANVLVPQGRQRCLIMISAMKKYLTPLGVTFSSGSARTAVSGGYCIWIRLPGSLKAMDVCQKATEEQKLTLGCGDVFEVPGDKPSRKDLHHRLRLCFMWEDGEKIVEGVERLAFVISEMLSN</sequence>
<dbReference type="InterPro" id="IPR015421">
    <property type="entry name" value="PyrdxlP-dep_Trfase_major"/>
</dbReference>
<dbReference type="STRING" id="303698.A0A1V6TAL8"/>